<dbReference type="InterPro" id="IPR035992">
    <property type="entry name" value="Ricin_B-like_lectins"/>
</dbReference>
<dbReference type="AlphaFoldDB" id="A0A2V1GUG2"/>
<accession>A0A2V1GUG2</accession>
<dbReference type="PROSITE" id="PS50231">
    <property type="entry name" value="RICIN_B_LECTIN"/>
    <property type="match status" value="1"/>
</dbReference>
<evidence type="ECO:0000313" key="1">
    <source>
        <dbReference type="EMBL" id="PVZ68950.1"/>
    </source>
</evidence>
<protein>
    <submittedName>
        <fullName evidence="1">Uncharacterized protein</fullName>
    </submittedName>
</protein>
<reference evidence="1 2" key="1">
    <citation type="submission" date="2018-04" db="EMBL/GenBank/DDBJ databases">
        <title>Thalassorhabdus spongiae gen. nov., sp. nov., isolated from a marine sponge in South-West Iceland.</title>
        <authorList>
            <person name="Knobloch S."/>
            <person name="Daussin A."/>
            <person name="Johannsson R."/>
            <person name="Marteinsson V.T."/>
        </authorList>
    </citation>
    <scope>NUCLEOTIDE SEQUENCE [LARGE SCALE GENOMIC DNA]</scope>
    <source>
        <strain evidence="1 2">Hp12</strain>
    </source>
</reference>
<dbReference type="CDD" id="cd00161">
    <property type="entry name" value="beta-trefoil_Ricin-like"/>
    <property type="match status" value="1"/>
</dbReference>
<name>A0A2V1GUG2_9GAMM</name>
<gene>
    <name evidence="1" type="ORF">DC094_11940</name>
</gene>
<dbReference type="Gene3D" id="2.80.10.50">
    <property type="match status" value="2"/>
</dbReference>
<dbReference type="SUPFAM" id="SSF50370">
    <property type="entry name" value="Ricin B-like lectins"/>
    <property type="match status" value="2"/>
</dbReference>
<keyword evidence="2" id="KW-1185">Reference proteome</keyword>
<dbReference type="EMBL" id="QDDL01000004">
    <property type="protein sequence ID" value="PVZ68950.1"/>
    <property type="molecule type" value="Genomic_DNA"/>
</dbReference>
<comment type="caution">
    <text evidence="1">The sequence shown here is derived from an EMBL/GenBank/DDBJ whole genome shotgun (WGS) entry which is preliminary data.</text>
</comment>
<dbReference type="Proteomes" id="UP000244906">
    <property type="component" value="Unassembled WGS sequence"/>
</dbReference>
<sequence length="334" mass="38056">MDDHHRIVLLGSNNQKSCLTASYSKANWSRLYFQPCSFAYNPRQEFLFEPLDDPDHFMIRSLHTNKCFYYNERDPWVNMYTCGAWWRVDGQKFQVKFNSPSGLLLLAANFEGPAPTITADGTRSNKAGLAAVANIRENPTESLAQRIVFERSPQRSLLRNHEFDLTKNYTISPRLNAALCLTVPNAQSQVPASQILCATDAATKKRFTFEPFAGYYRIRIANNDLSPSTFCLDYNIESDNPSLVQAACSDKDSQLFAIENILDYSDPVQAFFIVPVMQTQLRILVPDIIAETDLSMDSETFLVLRERSPKSSATMFNYLRQHFLIESPQMDIPQ</sequence>
<evidence type="ECO:0000313" key="2">
    <source>
        <dbReference type="Proteomes" id="UP000244906"/>
    </source>
</evidence>
<proteinExistence type="predicted"/>
<organism evidence="1 2">
    <name type="scientific">Pelagibaculum spongiae</name>
    <dbReference type="NCBI Taxonomy" id="2080658"/>
    <lineage>
        <taxon>Bacteria</taxon>
        <taxon>Pseudomonadati</taxon>
        <taxon>Pseudomonadota</taxon>
        <taxon>Gammaproteobacteria</taxon>
        <taxon>Oceanospirillales</taxon>
        <taxon>Pelagibaculum</taxon>
    </lineage>
</organism>